<evidence type="ECO:0000313" key="3">
    <source>
        <dbReference type="EMBL" id="MFD1926641.1"/>
    </source>
</evidence>
<dbReference type="EMBL" id="JBHUGI010000002">
    <property type="protein sequence ID" value="MFD1926641.1"/>
    <property type="molecule type" value="Genomic_DNA"/>
</dbReference>
<dbReference type="InterPro" id="IPR002347">
    <property type="entry name" value="SDR_fam"/>
</dbReference>
<sequence>MKKHKSILITGATSGVGFALAKRLQLEGHEVWATGRSKDKLLELESLGIRTVQADLTKQEDITILMKTIKTPDCVIFSAGIGTFRLAHEISDGTMNAMMNINVLAPIRLTKLLLPKMLERKSGQFVYLGSQAGKVATPKASVYSATKHAIIGYANALRMEVAPFNIRVTTVNPGPIDTPFLNLADNTGAYRESLGKYLLTIDTVVDAVVRVIEKPVREVNLPWYLEVTSKLHAIAPTLVERVGRRFFLKK</sequence>
<dbReference type="Proteomes" id="UP001597218">
    <property type="component" value="Unassembled WGS sequence"/>
</dbReference>
<dbReference type="RefSeq" id="WP_381535291.1">
    <property type="nucleotide sequence ID" value="NZ_JBHUGI010000002.1"/>
</dbReference>
<comment type="caution">
    <text evidence="3">The sequence shown here is derived from an EMBL/GenBank/DDBJ whole genome shotgun (WGS) entry which is preliminary data.</text>
</comment>
<gene>
    <name evidence="3" type="ORF">ACFSFY_00950</name>
</gene>
<keyword evidence="4" id="KW-1185">Reference proteome</keyword>
<dbReference type="Gene3D" id="3.40.50.720">
    <property type="entry name" value="NAD(P)-binding Rossmann-like Domain"/>
    <property type="match status" value="1"/>
</dbReference>
<evidence type="ECO:0000256" key="1">
    <source>
        <dbReference type="ARBA" id="ARBA00006484"/>
    </source>
</evidence>
<dbReference type="PROSITE" id="PS00061">
    <property type="entry name" value="ADH_SHORT"/>
    <property type="match status" value="1"/>
</dbReference>
<dbReference type="GO" id="GO:0016491">
    <property type="term" value="F:oxidoreductase activity"/>
    <property type="evidence" value="ECO:0007669"/>
    <property type="project" value="UniProtKB-KW"/>
</dbReference>
<dbReference type="Pfam" id="PF00106">
    <property type="entry name" value="adh_short"/>
    <property type="match status" value="1"/>
</dbReference>
<accession>A0ABW4SB96</accession>
<keyword evidence="2 3" id="KW-0560">Oxidoreductase</keyword>
<dbReference type="PANTHER" id="PTHR44196:SF1">
    <property type="entry name" value="DEHYDROGENASE_REDUCTASE SDR FAMILY MEMBER 7B"/>
    <property type="match status" value="1"/>
</dbReference>
<dbReference type="PANTHER" id="PTHR44196">
    <property type="entry name" value="DEHYDROGENASE/REDUCTASE SDR FAMILY MEMBER 7B"/>
    <property type="match status" value="1"/>
</dbReference>
<dbReference type="EC" id="1.-.-.-" evidence="3"/>
<dbReference type="SUPFAM" id="SSF51735">
    <property type="entry name" value="NAD(P)-binding Rossmann-fold domains"/>
    <property type="match status" value="1"/>
</dbReference>
<dbReference type="InterPro" id="IPR020904">
    <property type="entry name" value="Sc_DH/Rdtase_CS"/>
</dbReference>
<organism evidence="3 4">
    <name type="scientific">Sporosarcina siberiensis</name>
    <dbReference type="NCBI Taxonomy" id="1365606"/>
    <lineage>
        <taxon>Bacteria</taxon>
        <taxon>Bacillati</taxon>
        <taxon>Bacillota</taxon>
        <taxon>Bacilli</taxon>
        <taxon>Bacillales</taxon>
        <taxon>Caryophanaceae</taxon>
        <taxon>Sporosarcina</taxon>
    </lineage>
</organism>
<evidence type="ECO:0000256" key="2">
    <source>
        <dbReference type="ARBA" id="ARBA00023002"/>
    </source>
</evidence>
<dbReference type="PRINTS" id="PR00081">
    <property type="entry name" value="GDHRDH"/>
</dbReference>
<dbReference type="InterPro" id="IPR036291">
    <property type="entry name" value="NAD(P)-bd_dom_sf"/>
</dbReference>
<name>A0ABW4SB96_9BACL</name>
<proteinExistence type="inferred from homology"/>
<protein>
    <submittedName>
        <fullName evidence="3">SDR family NAD(P)-dependent oxidoreductase</fullName>
        <ecNumber evidence="3">1.-.-.-</ecNumber>
    </submittedName>
</protein>
<evidence type="ECO:0000313" key="4">
    <source>
        <dbReference type="Proteomes" id="UP001597218"/>
    </source>
</evidence>
<reference evidence="4" key="1">
    <citation type="journal article" date="2019" name="Int. J. Syst. Evol. Microbiol.">
        <title>The Global Catalogue of Microorganisms (GCM) 10K type strain sequencing project: providing services to taxonomists for standard genome sequencing and annotation.</title>
        <authorList>
            <consortium name="The Broad Institute Genomics Platform"/>
            <consortium name="The Broad Institute Genome Sequencing Center for Infectious Disease"/>
            <person name="Wu L."/>
            <person name="Ma J."/>
        </authorList>
    </citation>
    <scope>NUCLEOTIDE SEQUENCE [LARGE SCALE GENOMIC DNA]</scope>
    <source>
        <strain evidence="4">CGMCC 4.7177</strain>
    </source>
</reference>
<comment type="similarity">
    <text evidence="1">Belongs to the short-chain dehydrogenases/reductases (SDR) family.</text>
</comment>